<dbReference type="GO" id="GO:0003700">
    <property type="term" value="F:DNA-binding transcription factor activity"/>
    <property type="evidence" value="ECO:0007669"/>
    <property type="project" value="InterPro"/>
</dbReference>
<evidence type="ECO:0000259" key="2">
    <source>
        <dbReference type="PROSITE" id="PS51464"/>
    </source>
</evidence>
<accession>A0A1J6IEU9</accession>
<dbReference type="OrthoDB" id="9814676at2"/>
<evidence type="ECO:0008006" key="5">
    <source>
        <dbReference type="Google" id="ProtNLM"/>
    </source>
</evidence>
<evidence type="ECO:0000313" key="3">
    <source>
        <dbReference type="EMBL" id="OIS93616.1"/>
    </source>
</evidence>
<dbReference type="SUPFAM" id="SSF46689">
    <property type="entry name" value="Homeodomain-like"/>
    <property type="match status" value="1"/>
</dbReference>
<dbReference type="Gene3D" id="1.10.10.10">
    <property type="entry name" value="Winged helix-like DNA-binding domain superfamily/Winged helix DNA-binding domain"/>
    <property type="match status" value="1"/>
</dbReference>
<reference evidence="3 4" key="1">
    <citation type="submission" date="2016-10" db="EMBL/GenBank/DDBJ databases">
        <title>The Draft Genome Sequence of the Potato Rhizosphere Bacteria Ochrobactrum sp. IPA7.2.</title>
        <authorList>
            <person name="Gogoleva N.E."/>
            <person name="Khlopko Y.A."/>
            <person name="Burygin G.L."/>
            <person name="Plotnikov A.O."/>
        </authorList>
    </citation>
    <scope>NUCLEOTIDE SEQUENCE [LARGE SCALE GENOMIC DNA]</scope>
    <source>
        <strain evidence="3 4">IPA7.2</strain>
    </source>
</reference>
<evidence type="ECO:0000259" key="1">
    <source>
        <dbReference type="PROSITE" id="PS51071"/>
    </source>
</evidence>
<dbReference type="GO" id="GO:0097367">
    <property type="term" value="F:carbohydrate derivative binding"/>
    <property type="evidence" value="ECO:0007669"/>
    <property type="project" value="InterPro"/>
</dbReference>
<dbReference type="RefSeq" id="WP_071631599.1">
    <property type="nucleotide sequence ID" value="NZ_JBCAUP010000005.1"/>
</dbReference>
<dbReference type="PROSITE" id="PS51071">
    <property type="entry name" value="HTH_RPIR"/>
    <property type="match status" value="1"/>
</dbReference>
<feature type="domain" description="SIS" evidence="2">
    <location>
        <begin position="131"/>
        <end position="276"/>
    </location>
</feature>
<organism evidence="3 4">
    <name type="scientific">Brucella cytisi</name>
    <dbReference type="NCBI Taxonomy" id="407152"/>
    <lineage>
        <taxon>Bacteria</taxon>
        <taxon>Pseudomonadati</taxon>
        <taxon>Pseudomonadota</taxon>
        <taxon>Alphaproteobacteria</taxon>
        <taxon>Hyphomicrobiales</taxon>
        <taxon>Brucellaceae</taxon>
        <taxon>Brucella/Ochrobactrum group</taxon>
        <taxon>Brucella</taxon>
    </lineage>
</organism>
<gene>
    <name evidence="3" type="ORF">BLA27_09875</name>
</gene>
<name>A0A1J6IEU9_9HYPH</name>
<dbReference type="InterPro" id="IPR047640">
    <property type="entry name" value="RpiR-like"/>
</dbReference>
<dbReference type="Pfam" id="PF01418">
    <property type="entry name" value="HTH_6"/>
    <property type="match status" value="1"/>
</dbReference>
<dbReference type="GO" id="GO:1901135">
    <property type="term" value="P:carbohydrate derivative metabolic process"/>
    <property type="evidence" value="ECO:0007669"/>
    <property type="project" value="InterPro"/>
</dbReference>
<dbReference type="InterPro" id="IPR009057">
    <property type="entry name" value="Homeodomain-like_sf"/>
</dbReference>
<evidence type="ECO:0000313" key="4">
    <source>
        <dbReference type="Proteomes" id="UP000182985"/>
    </source>
</evidence>
<protein>
    <recommendedName>
        <fullName evidence="5">MurR/RpiR family transcriptional regulator</fullName>
    </recommendedName>
</protein>
<dbReference type="Gene3D" id="3.40.50.10490">
    <property type="entry name" value="Glucose-6-phosphate isomerase like protein, domain 1"/>
    <property type="match status" value="1"/>
</dbReference>
<dbReference type="Pfam" id="PF01380">
    <property type="entry name" value="SIS"/>
    <property type="match status" value="1"/>
</dbReference>
<dbReference type="SUPFAM" id="SSF53697">
    <property type="entry name" value="SIS domain"/>
    <property type="match status" value="1"/>
</dbReference>
<dbReference type="PANTHER" id="PTHR30514">
    <property type="entry name" value="GLUCOKINASE"/>
    <property type="match status" value="1"/>
</dbReference>
<dbReference type="PROSITE" id="PS51464">
    <property type="entry name" value="SIS"/>
    <property type="match status" value="1"/>
</dbReference>
<sequence length="277" mass="30017">MPEHQRDIEQEIADFTSDDFQRFSERLTEQLDTMPKGLRTAARFVLSHPVDVALSSMRRQAKQVGVSHSTMVRLAEWMGLDGYDALRAIFREGIKAGTWTGTEGSAGTDWGQQRSSDNLEWLAAEVERCGLQDRIQHYGEAATILADADRVICVTSEAELTVAHRFGDLMHAIGRKAVSFDSATGAPTEIKSLGPRDAMLAVCMGNSIPQVTSTARYAGRRGARIVAITNCPASSIARFSHAIILPSQISESTPMLAATIASVEIIASLMVDPGIAL</sequence>
<dbReference type="InterPro" id="IPR001347">
    <property type="entry name" value="SIS_dom"/>
</dbReference>
<comment type="caution">
    <text evidence="3">The sequence shown here is derived from an EMBL/GenBank/DDBJ whole genome shotgun (WGS) entry which is preliminary data.</text>
</comment>
<feature type="domain" description="HTH rpiR-type" evidence="1">
    <location>
        <begin position="21"/>
        <end position="97"/>
    </location>
</feature>
<dbReference type="InterPro" id="IPR046348">
    <property type="entry name" value="SIS_dom_sf"/>
</dbReference>
<dbReference type="EMBL" id="MOEC01000008">
    <property type="protein sequence ID" value="OIS93616.1"/>
    <property type="molecule type" value="Genomic_DNA"/>
</dbReference>
<dbReference type="InterPro" id="IPR036388">
    <property type="entry name" value="WH-like_DNA-bd_sf"/>
</dbReference>
<keyword evidence="4" id="KW-1185">Reference proteome</keyword>
<proteinExistence type="predicted"/>
<dbReference type="InterPro" id="IPR000281">
    <property type="entry name" value="HTH_RpiR"/>
</dbReference>
<dbReference type="AlphaFoldDB" id="A0A1J6IEU9"/>
<dbReference type="GO" id="GO:0003677">
    <property type="term" value="F:DNA binding"/>
    <property type="evidence" value="ECO:0007669"/>
    <property type="project" value="InterPro"/>
</dbReference>
<dbReference type="Proteomes" id="UP000182985">
    <property type="component" value="Unassembled WGS sequence"/>
</dbReference>
<dbReference type="PANTHER" id="PTHR30514:SF18">
    <property type="entry name" value="RPIR-FAMILY TRANSCRIPTIONAL REGULATOR"/>
    <property type="match status" value="1"/>
</dbReference>